<keyword evidence="2" id="KW-1185">Reference proteome</keyword>
<comment type="caution">
    <text evidence="1">The sequence shown here is derived from an EMBL/GenBank/DDBJ whole genome shotgun (WGS) entry which is preliminary data.</text>
</comment>
<name>A0A0D6PCP1_9PROT</name>
<proteinExistence type="predicted"/>
<accession>A0A0D6PCP1</accession>
<protein>
    <submittedName>
        <fullName evidence="1">Uncharacterized protein</fullName>
    </submittedName>
</protein>
<reference evidence="1 2" key="1">
    <citation type="submission" date="2012-11" db="EMBL/GenBank/DDBJ databases">
        <title>Whole genome sequence of Acidocella aminolytica 101 = DSM 11237.</title>
        <authorList>
            <person name="Azuma Y."/>
            <person name="Higashiura N."/>
            <person name="Hirakawa H."/>
            <person name="Matsushita K."/>
        </authorList>
    </citation>
    <scope>NUCLEOTIDE SEQUENCE [LARGE SCALE GENOMIC DNA]</scope>
    <source>
        <strain evidence="2">101 / DSM 11237</strain>
    </source>
</reference>
<dbReference type="AlphaFoldDB" id="A0A0D6PCP1"/>
<evidence type="ECO:0000313" key="1">
    <source>
        <dbReference type="EMBL" id="GAN79432.1"/>
    </source>
</evidence>
<sequence>MRIPRILALPGFCPAVHHANVSRMTAALGPATGQMPSRNPSSLYDGYAEQKLCQRLELYGNSLSGGGLDQNQK</sequence>
<organism evidence="1 2">
    <name type="scientific">Acidocella aminolytica 101 = DSM 11237</name>
    <dbReference type="NCBI Taxonomy" id="1120923"/>
    <lineage>
        <taxon>Bacteria</taxon>
        <taxon>Pseudomonadati</taxon>
        <taxon>Pseudomonadota</taxon>
        <taxon>Alphaproteobacteria</taxon>
        <taxon>Acetobacterales</taxon>
        <taxon>Acidocellaceae</taxon>
        <taxon>Acidocella</taxon>
    </lineage>
</organism>
<gene>
    <name evidence="1" type="ORF">Aam_021_020</name>
</gene>
<dbReference type="Proteomes" id="UP000032668">
    <property type="component" value="Unassembled WGS sequence"/>
</dbReference>
<dbReference type="EMBL" id="BANC01000021">
    <property type="protein sequence ID" value="GAN79432.1"/>
    <property type="molecule type" value="Genomic_DNA"/>
</dbReference>
<evidence type="ECO:0000313" key="2">
    <source>
        <dbReference type="Proteomes" id="UP000032668"/>
    </source>
</evidence>